<keyword evidence="1" id="KW-0812">Transmembrane</keyword>
<feature type="transmembrane region" description="Helical" evidence="1">
    <location>
        <begin position="23"/>
        <end position="41"/>
    </location>
</feature>
<gene>
    <name evidence="2" type="ORF">SEPMUDRAFT_113995</name>
</gene>
<evidence type="ECO:0000313" key="3">
    <source>
        <dbReference type="Proteomes" id="UP000016931"/>
    </source>
</evidence>
<keyword evidence="1" id="KW-1133">Transmembrane helix</keyword>
<organism evidence="2 3">
    <name type="scientific">Sphaerulina musiva (strain SO2202)</name>
    <name type="common">Poplar stem canker fungus</name>
    <name type="synonym">Septoria musiva</name>
    <dbReference type="NCBI Taxonomy" id="692275"/>
    <lineage>
        <taxon>Eukaryota</taxon>
        <taxon>Fungi</taxon>
        <taxon>Dikarya</taxon>
        <taxon>Ascomycota</taxon>
        <taxon>Pezizomycotina</taxon>
        <taxon>Dothideomycetes</taxon>
        <taxon>Dothideomycetidae</taxon>
        <taxon>Mycosphaerellales</taxon>
        <taxon>Mycosphaerellaceae</taxon>
        <taxon>Sphaerulina</taxon>
    </lineage>
</organism>
<proteinExistence type="predicted"/>
<dbReference type="HOGENOM" id="CLU_1511512_0_0_1"/>
<dbReference type="Proteomes" id="UP000016931">
    <property type="component" value="Unassembled WGS sequence"/>
</dbReference>
<evidence type="ECO:0000313" key="2">
    <source>
        <dbReference type="EMBL" id="EMF14859.1"/>
    </source>
</evidence>
<sequence length="178" mass="18858">MDLVSISVVCCPECMVPLAGEDGFHIVLVLVLALALALALVRTEIERRASLDEGLDTGVEDSAEREGLCMRDKMLVGAVARKVEARRRVANIILQPVGRYRERGPAAEEGAIEDVLGVTVRPPDNGSNTAHIVAYAAVAGDRAALLAHIVAGDGRARIVHQLPPETDDLAYCRLSGGG</sequence>
<dbReference type="RefSeq" id="XP_016762980.1">
    <property type="nucleotide sequence ID" value="XM_016901067.1"/>
</dbReference>
<dbReference type="AlphaFoldDB" id="M3DAG6"/>
<reference evidence="2 3" key="1">
    <citation type="journal article" date="2012" name="PLoS Pathog.">
        <title>Diverse lifestyles and strategies of plant pathogenesis encoded in the genomes of eighteen Dothideomycetes fungi.</title>
        <authorList>
            <person name="Ohm R.A."/>
            <person name="Feau N."/>
            <person name="Henrissat B."/>
            <person name="Schoch C.L."/>
            <person name="Horwitz B.A."/>
            <person name="Barry K.W."/>
            <person name="Condon B.J."/>
            <person name="Copeland A.C."/>
            <person name="Dhillon B."/>
            <person name="Glaser F."/>
            <person name="Hesse C.N."/>
            <person name="Kosti I."/>
            <person name="LaButti K."/>
            <person name="Lindquist E.A."/>
            <person name="Lucas S."/>
            <person name="Salamov A.A."/>
            <person name="Bradshaw R.E."/>
            <person name="Ciuffetti L."/>
            <person name="Hamelin R.C."/>
            <person name="Kema G.H.J."/>
            <person name="Lawrence C."/>
            <person name="Scott J.A."/>
            <person name="Spatafora J.W."/>
            <person name="Turgeon B.G."/>
            <person name="de Wit P.J.G.M."/>
            <person name="Zhong S."/>
            <person name="Goodwin S.B."/>
            <person name="Grigoriev I.V."/>
        </authorList>
    </citation>
    <scope>NUCLEOTIDE SEQUENCE [LARGE SCALE GENOMIC DNA]</scope>
    <source>
        <strain evidence="2 3">SO2202</strain>
    </source>
</reference>
<keyword evidence="1" id="KW-0472">Membrane</keyword>
<dbReference type="GeneID" id="27898204"/>
<protein>
    <submittedName>
        <fullName evidence="2">Uncharacterized protein</fullName>
    </submittedName>
</protein>
<name>M3DAG6_SPHMS</name>
<keyword evidence="3" id="KW-1185">Reference proteome</keyword>
<evidence type="ECO:0000256" key="1">
    <source>
        <dbReference type="SAM" id="Phobius"/>
    </source>
</evidence>
<accession>M3DAG6</accession>
<dbReference type="EMBL" id="KB456261">
    <property type="protein sequence ID" value="EMF14859.1"/>
    <property type="molecule type" value="Genomic_DNA"/>
</dbReference>